<dbReference type="OrthoDB" id="8781857at2"/>
<dbReference type="RefSeq" id="WP_046582845.1">
    <property type="nucleotide sequence ID" value="NZ_LAVA02000039.1"/>
</dbReference>
<dbReference type="InterPro" id="IPR000835">
    <property type="entry name" value="HTH_MarR-typ"/>
</dbReference>
<evidence type="ECO:0000313" key="3">
    <source>
        <dbReference type="Proteomes" id="UP000034196"/>
    </source>
</evidence>
<sequence>MHDDLQRLGRAVKQTQYRQHRALDSALASAGTTLAQWDALRAISRTPGASARELAAATFQSEQAFGTLVGRLAAQDLVERRPGHGRRIEHHLTPAGERVLAAGHAVAGEVLAECFAPLTGDDRAALLVLLDRLNSQADPRP</sequence>
<reference evidence="2" key="1">
    <citation type="submission" date="2016-10" db="EMBL/GenBank/DDBJ databases">
        <title>Genome sequence of Streptomyces mangrovisoli MUSC 149.</title>
        <authorList>
            <person name="Lee L.-H."/>
            <person name="Ser H.-L."/>
        </authorList>
    </citation>
    <scope>NUCLEOTIDE SEQUENCE [LARGE SCALE GENOMIC DNA]</scope>
    <source>
        <strain evidence="2">MUSC 149</strain>
    </source>
</reference>
<dbReference type="Gene3D" id="1.10.10.10">
    <property type="entry name" value="Winged helix-like DNA-binding domain superfamily/Winged helix DNA-binding domain"/>
    <property type="match status" value="1"/>
</dbReference>
<dbReference type="SMART" id="SM00347">
    <property type="entry name" value="HTH_MARR"/>
    <property type="match status" value="1"/>
</dbReference>
<dbReference type="PANTHER" id="PTHR33164">
    <property type="entry name" value="TRANSCRIPTIONAL REGULATOR, MARR FAMILY"/>
    <property type="match status" value="1"/>
</dbReference>
<protein>
    <submittedName>
        <fullName evidence="2">MarR family transcriptional regulator</fullName>
    </submittedName>
</protein>
<evidence type="ECO:0000313" key="2">
    <source>
        <dbReference type="EMBL" id="OIJ66446.1"/>
    </source>
</evidence>
<accession>A0A1J4NZ42</accession>
<dbReference type="Pfam" id="PF12802">
    <property type="entry name" value="MarR_2"/>
    <property type="match status" value="1"/>
</dbReference>
<comment type="caution">
    <text evidence="2">The sequence shown here is derived from an EMBL/GenBank/DDBJ whole genome shotgun (WGS) entry which is preliminary data.</text>
</comment>
<dbReference type="SUPFAM" id="SSF46785">
    <property type="entry name" value="Winged helix' DNA-binding domain"/>
    <property type="match status" value="1"/>
</dbReference>
<name>A0A1J4NZ42_9ACTN</name>
<dbReference type="PROSITE" id="PS50995">
    <property type="entry name" value="HTH_MARR_2"/>
    <property type="match status" value="1"/>
</dbReference>
<dbReference type="PANTHER" id="PTHR33164:SF103">
    <property type="entry name" value="REGULATORY PROTEIN MARR"/>
    <property type="match status" value="1"/>
</dbReference>
<dbReference type="GO" id="GO:0003700">
    <property type="term" value="F:DNA-binding transcription factor activity"/>
    <property type="evidence" value="ECO:0007669"/>
    <property type="project" value="InterPro"/>
</dbReference>
<dbReference type="EMBL" id="LAVA02000039">
    <property type="protein sequence ID" value="OIJ66446.1"/>
    <property type="molecule type" value="Genomic_DNA"/>
</dbReference>
<dbReference type="InterPro" id="IPR036388">
    <property type="entry name" value="WH-like_DNA-bd_sf"/>
</dbReference>
<dbReference type="GO" id="GO:0006950">
    <property type="term" value="P:response to stress"/>
    <property type="evidence" value="ECO:0007669"/>
    <property type="project" value="TreeGrafter"/>
</dbReference>
<dbReference type="AlphaFoldDB" id="A0A1J4NZ42"/>
<dbReference type="STRING" id="1428628.WN71_018195"/>
<dbReference type="Proteomes" id="UP000034196">
    <property type="component" value="Unassembled WGS sequence"/>
</dbReference>
<proteinExistence type="predicted"/>
<dbReference type="InterPro" id="IPR036390">
    <property type="entry name" value="WH_DNA-bd_sf"/>
</dbReference>
<keyword evidence="3" id="KW-1185">Reference proteome</keyword>
<organism evidence="2 3">
    <name type="scientific">Streptomyces mangrovisoli</name>
    <dbReference type="NCBI Taxonomy" id="1428628"/>
    <lineage>
        <taxon>Bacteria</taxon>
        <taxon>Bacillati</taxon>
        <taxon>Actinomycetota</taxon>
        <taxon>Actinomycetes</taxon>
        <taxon>Kitasatosporales</taxon>
        <taxon>Streptomycetaceae</taxon>
        <taxon>Streptomyces</taxon>
    </lineage>
</organism>
<feature type="domain" description="HTH marR-type" evidence="1">
    <location>
        <begin position="1"/>
        <end position="135"/>
    </location>
</feature>
<evidence type="ECO:0000259" key="1">
    <source>
        <dbReference type="PROSITE" id="PS50995"/>
    </source>
</evidence>
<gene>
    <name evidence="2" type="ORF">WN71_018195</name>
</gene>
<dbReference type="InterPro" id="IPR039422">
    <property type="entry name" value="MarR/SlyA-like"/>
</dbReference>